<feature type="compositionally biased region" description="Low complexity" evidence="7">
    <location>
        <begin position="729"/>
        <end position="743"/>
    </location>
</feature>
<keyword evidence="6" id="KW-0378">Hydrolase</keyword>
<dbReference type="InterPro" id="IPR008766">
    <property type="entry name" value="Replication_gene_A-like"/>
</dbReference>
<reference evidence="9 10" key="1">
    <citation type="submission" date="2016-01" db="EMBL/GenBank/DDBJ databases">
        <authorList>
            <person name="Oliw E.H."/>
        </authorList>
    </citation>
    <scope>NUCLEOTIDE SEQUENCE [LARGE SCALE GENOMIC DNA]</scope>
    <source>
        <strain evidence="9 10">MDcuke</strain>
    </source>
</reference>
<dbReference type="Proteomes" id="UP000264980">
    <property type="component" value="Chromosome"/>
</dbReference>
<protein>
    <submittedName>
        <fullName evidence="9">Replication endonuclease</fullName>
    </submittedName>
</protein>
<evidence type="ECO:0000256" key="2">
    <source>
        <dbReference type="ARBA" id="ARBA00009260"/>
    </source>
</evidence>
<evidence type="ECO:0000256" key="4">
    <source>
        <dbReference type="ARBA" id="ARBA00022722"/>
    </source>
</evidence>
<evidence type="ECO:0000256" key="6">
    <source>
        <dbReference type="ARBA" id="ARBA00022801"/>
    </source>
</evidence>
<feature type="region of interest" description="Disordered" evidence="7">
    <location>
        <begin position="720"/>
        <end position="751"/>
    </location>
</feature>
<evidence type="ECO:0000256" key="7">
    <source>
        <dbReference type="SAM" id="MobiDB-lite"/>
    </source>
</evidence>
<keyword evidence="3" id="KW-0235">DNA replication</keyword>
<feature type="region of interest" description="Disordered" evidence="7">
    <location>
        <begin position="664"/>
        <end position="697"/>
    </location>
</feature>
<dbReference type="EMBL" id="CP013970">
    <property type="protein sequence ID" value="AXF77475.1"/>
    <property type="molecule type" value="Genomic_DNA"/>
</dbReference>
<sequence length="831" mass="94702">MSAPYAWYWNAPRPAPDPSTFGKAPRITELARQIAYYTRSDQRAEALRRAGQPPSACEIMINRALERDLIRDKELKRTEEDRRAARRDRDNNQVVALLAMPDYLREPLMQRLRFLRKKQHDAEQGGKKERPASAFLHGQLNRIFKRVERIDTRFRTPAYQYVTAKERLDALLDLPRLTKREIQTAATLTAGAIEGEFNRLCDLYGVNFSLNDALEAYQNLARTVFKLNVTPAGWEALRTDNDRRSEPDLEQLPGAIARLTCANWWQRKLWRLRRIWREEQLRAAGMVSKTTSVYLSRDALTEHRDQRRRMRDFLKSYELVNEDGFTIDLEDAYYAGNSNPKHRRFEMMTTMKGMENIAEARGDEAVFLTVTCPSRFHATLESGPLNPKWDGSTVRDSSDYLVNVFFAGVRKKLNRKKLRWYGVRVAEPHHDGTVHWHMMIFARPDEREAIVDIVREFAIREDRAELGDDITPRFESELITKEKGTPTSYIATYIGKNVDGAAVGGIDPKTGQPRVDNDSGKSMADSVEHAIGWTGLHGVRQFQFFGIPSRQAYRELRRLAVQMSRQKDGPAELPDKSMDNVLVAADAGCFASYINSQGGVLIPRKDYLIRTAYDVADKLNDYGEAGIQIFGIWAPALGEESRVCTHPDNWVMVRKRIKSASEEALKGVDPDLRGGPDAPWTRGNNCPPEQNSDKSTDIATQEIKDFGQMTRHERRELLKRLRSSPPPGSKESSPPTKYSQPVHSSPPPPQLAARASKVLDILGIYVSERLVEALSRGSSVHTDKTRKMFMDRNGSIRFVNLLRYCKKCSHEVSKNNEDTPDGCQKCTTIKN</sequence>
<name>A0A345CVK8_9GAMM</name>
<dbReference type="Pfam" id="PF05840">
    <property type="entry name" value="Phage_GPA"/>
    <property type="match status" value="1"/>
</dbReference>
<dbReference type="GO" id="GO:0016787">
    <property type="term" value="F:hydrolase activity"/>
    <property type="evidence" value="ECO:0007669"/>
    <property type="project" value="UniProtKB-KW"/>
</dbReference>
<dbReference type="GO" id="GO:0004519">
    <property type="term" value="F:endonuclease activity"/>
    <property type="evidence" value="ECO:0007669"/>
    <property type="project" value="UniProtKB-KW"/>
</dbReference>
<evidence type="ECO:0000256" key="5">
    <source>
        <dbReference type="ARBA" id="ARBA00022759"/>
    </source>
</evidence>
<keyword evidence="4" id="KW-0540">Nuclease</keyword>
<comment type="function">
    <text evidence="1">Possible endonuclease which induces a single-strand cut and initiates DNA replication.</text>
</comment>
<dbReference type="AlphaFoldDB" id="A0A345CVK8"/>
<accession>A0A345CVK8</accession>
<evidence type="ECO:0000313" key="9">
    <source>
        <dbReference type="EMBL" id="AXF77475.1"/>
    </source>
</evidence>
<feature type="compositionally biased region" description="Basic and acidic residues" evidence="7">
    <location>
        <begin position="664"/>
        <end position="674"/>
    </location>
</feature>
<evidence type="ECO:0000256" key="1">
    <source>
        <dbReference type="ARBA" id="ARBA00003293"/>
    </source>
</evidence>
<proteinExistence type="inferred from homology"/>
<organism evidence="9 10">
    <name type="scientific">Erwinia tracheiphila</name>
    <dbReference type="NCBI Taxonomy" id="65700"/>
    <lineage>
        <taxon>Bacteria</taxon>
        <taxon>Pseudomonadati</taxon>
        <taxon>Pseudomonadota</taxon>
        <taxon>Gammaproteobacteria</taxon>
        <taxon>Enterobacterales</taxon>
        <taxon>Erwiniaceae</taxon>
        <taxon>Erwinia</taxon>
    </lineage>
</organism>
<dbReference type="RefSeq" id="WP_052734706.1">
    <property type="nucleotide sequence ID" value="NZ_CP013970.1"/>
</dbReference>
<gene>
    <name evidence="9" type="ORF">AV903_17790</name>
</gene>
<feature type="domain" description="Replication gene A protein-like" evidence="8">
    <location>
        <begin position="181"/>
        <end position="500"/>
    </location>
</feature>
<keyword evidence="5 9" id="KW-0255">Endonuclease</keyword>
<evidence type="ECO:0000313" key="10">
    <source>
        <dbReference type="Proteomes" id="UP000264980"/>
    </source>
</evidence>
<evidence type="ECO:0000259" key="8">
    <source>
        <dbReference type="Pfam" id="PF05840"/>
    </source>
</evidence>
<dbReference type="GO" id="GO:0006260">
    <property type="term" value="P:DNA replication"/>
    <property type="evidence" value="ECO:0007669"/>
    <property type="project" value="UniProtKB-KW"/>
</dbReference>
<comment type="similarity">
    <text evidence="2">Belongs to the phage GPA family.</text>
</comment>
<evidence type="ECO:0000256" key="3">
    <source>
        <dbReference type="ARBA" id="ARBA00022705"/>
    </source>
</evidence>